<reference evidence="1" key="1">
    <citation type="submission" date="2023-11" db="EMBL/GenBank/DDBJ databases">
        <authorList>
            <person name="Poullet M."/>
        </authorList>
    </citation>
    <scope>NUCLEOTIDE SEQUENCE</scope>
    <source>
        <strain evidence="1">E1834</strain>
    </source>
</reference>
<dbReference type="EMBL" id="CAVMJV010000107">
    <property type="protein sequence ID" value="CAK5100068.1"/>
    <property type="molecule type" value="Genomic_DNA"/>
</dbReference>
<keyword evidence="2" id="KW-1185">Reference proteome</keyword>
<accession>A0ACB1ARI7</accession>
<gene>
    <name evidence="1" type="ORF">MENTE1834_LOCUS41976</name>
</gene>
<protein>
    <submittedName>
        <fullName evidence="1">Uncharacterized protein</fullName>
    </submittedName>
</protein>
<evidence type="ECO:0000313" key="1">
    <source>
        <dbReference type="EMBL" id="CAK5100068.1"/>
    </source>
</evidence>
<comment type="caution">
    <text evidence="1">The sequence shown here is derived from an EMBL/GenBank/DDBJ whole genome shotgun (WGS) entry which is preliminary data.</text>
</comment>
<name>A0ACB1ARI7_MELEN</name>
<dbReference type="Proteomes" id="UP001497535">
    <property type="component" value="Unassembled WGS sequence"/>
</dbReference>
<organism evidence="1 2">
    <name type="scientific">Meloidogyne enterolobii</name>
    <name type="common">Root-knot nematode worm</name>
    <name type="synonym">Meloidogyne mayaguensis</name>
    <dbReference type="NCBI Taxonomy" id="390850"/>
    <lineage>
        <taxon>Eukaryota</taxon>
        <taxon>Metazoa</taxon>
        <taxon>Ecdysozoa</taxon>
        <taxon>Nematoda</taxon>
        <taxon>Chromadorea</taxon>
        <taxon>Rhabditida</taxon>
        <taxon>Tylenchina</taxon>
        <taxon>Tylenchomorpha</taxon>
        <taxon>Tylenchoidea</taxon>
        <taxon>Meloidogynidae</taxon>
        <taxon>Meloidogyninae</taxon>
        <taxon>Meloidogyne</taxon>
    </lineage>
</organism>
<proteinExistence type="predicted"/>
<sequence>MFVCKQKFILLLLCIIFVESTEANNKCYEEEIVDIDLKEGVFKGSPFHYCSPTNCNWNIPPKENSFIYVKLKAIKMKDMTVWMFIRQDGMVQTSLMIVCHWNIIVFHRQLMEDFFSIFLQTAIVDMQDHTQTSTIDLKLAFTVDLKISFLLNFIKNFYFSNNSTYHPCPQPFYFATNSTQYLPAFRLGFLQTCIFSINSTQEIRLKINRVNKTSNFGIKVYETGSFSDYYEEDQEGLLAKIEQYSTYDAFPLIITSRTKSVSILISSFDLNNSIIPYEIEFIAVKHECKCGDIHLKADKVKWKVLYSPEHPKTYCASMNCLWHLEAPEGYQIFVNISKFNTEENQDFVTIFDGVDTNQKHLEMLSGRITPKNIIKSYQNTMTISFHSDINTQMSGFALWYKAGRKF</sequence>
<evidence type="ECO:0000313" key="2">
    <source>
        <dbReference type="Proteomes" id="UP001497535"/>
    </source>
</evidence>